<evidence type="ECO:0000313" key="2">
    <source>
        <dbReference type="Proteomes" id="UP000653730"/>
    </source>
</evidence>
<organism evidence="1 2">
    <name type="scientific">Sinomicrobium weinanense</name>
    <dbReference type="NCBI Taxonomy" id="2842200"/>
    <lineage>
        <taxon>Bacteria</taxon>
        <taxon>Pseudomonadati</taxon>
        <taxon>Bacteroidota</taxon>
        <taxon>Flavobacteriia</taxon>
        <taxon>Flavobacteriales</taxon>
        <taxon>Flavobacteriaceae</taxon>
        <taxon>Sinomicrobium</taxon>
    </lineage>
</organism>
<dbReference type="PANTHER" id="PTHR36439">
    <property type="entry name" value="BLL4334 PROTEIN"/>
    <property type="match status" value="1"/>
</dbReference>
<comment type="caution">
    <text evidence="1">The sequence shown here is derived from an EMBL/GenBank/DDBJ whole genome shotgun (WGS) entry which is preliminary data.</text>
</comment>
<accession>A0A926JTI9</accession>
<dbReference type="RefSeq" id="WP_187966124.1">
    <property type="nucleotide sequence ID" value="NZ_JACVDC010000042.1"/>
</dbReference>
<dbReference type="Gene3D" id="3.30.70.1260">
    <property type="entry name" value="bacterial protein sp0830 like"/>
    <property type="match status" value="1"/>
</dbReference>
<dbReference type="Pfam" id="PF08002">
    <property type="entry name" value="DUF1697"/>
    <property type="match status" value="1"/>
</dbReference>
<dbReference type="EMBL" id="JACVDC010000042">
    <property type="protein sequence ID" value="MBC9796983.1"/>
    <property type="molecule type" value="Genomic_DNA"/>
</dbReference>
<dbReference type="InterPro" id="IPR012545">
    <property type="entry name" value="DUF1697"/>
</dbReference>
<dbReference type="Proteomes" id="UP000653730">
    <property type="component" value="Unassembled WGS sequence"/>
</dbReference>
<name>A0A926JTI9_9FLAO</name>
<sequence length="186" mass="21221">MRTYICLLRGINVSGKNIIKMVELKKMFETLGFIGITTYVQSGNIVFTSASGESAASLENRIEEGIFNTFGYENVTSFVRTAEELEQIRDRNPYHSSGIDVKKLYFTFIRKKPTAEQVKQLETYQSKGDQFTVTEGCIYLYCPEGYGKTKLSNNFFENKLKLRATTRNRNTVNKLIELAKNTENAC</sequence>
<proteinExistence type="predicted"/>
<dbReference type="SUPFAM" id="SSF160379">
    <property type="entry name" value="SP0830-like"/>
    <property type="match status" value="1"/>
</dbReference>
<evidence type="ECO:0000313" key="1">
    <source>
        <dbReference type="EMBL" id="MBC9796983.1"/>
    </source>
</evidence>
<protein>
    <submittedName>
        <fullName evidence="1">DUF1697 domain-containing protein</fullName>
    </submittedName>
</protein>
<dbReference type="Gene3D" id="3.30.70.1280">
    <property type="entry name" value="SP0830-like domains"/>
    <property type="match status" value="1"/>
</dbReference>
<keyword evidence="2" id="KW-1185">Reference proteome</keyword>
<dbReference type="PIRSF" id="PIRSF008502">
    <property type="entry name" value="UCP008502"/>
    <property type="match status" value="1"/>
</dbReference>
<dbReference type="PANTHER" id="PTHR36439:SF1">
    <property type="entry name" value="DUF1697 DOMAIN-CONTAINING PROTEIN"/>
    <property type="match status" value="1"/>
</dbReference>
<dbReference type="AlphaFoldDB" id="A0A926JTI9"/>
<reference evidence="1 2" key="1">
    <citation type="submission" date="2020-09" db="EMBL/GenBank/DDBJ databases">
        <title>Sinomicrobium weinanense sp. nov., a halophilic bacteria isolated from saline-alkali soil.</title>
        <authorList>
            <person name="Wu P."/>
            <person name="Ren H."/>
            <person name="Mei Y."/>
            <person name="Liang Y."/>
            <person name="Chen Z."/>
        </authorList>
    </citation>
    <scope>NUCLEOTIDE SEQUENCE [LARGE SCALE GENOMIC DNA]</scope>
    <source>
        <strain evidence="1 2">FJxs</strain>
    </source>
</reference>
<gene>
    <name evidence="1" type="ORF">IBL28_13475</name>
</gene>